<name>A0A932M1E9_UNCTE</name>
<dbReference type="EMBL" id="JACPSX010000193">
    <property type="protein sequence ID" value="MBI3015400.1"/>
    <property type="molecule type" value="Genomic_DNA"/>
</dbReference>
<dbReference type="Pfam" id="PF11854">
    <property type="entry name" value="MtrB_PioB"/>
    <property type="match status" value="1"/>
</dbReference>
<dbReference type="AlphaFoldDB" id="A0A932M1E9"/>
<dbReference type="InterPro" id="IPR020016">
    <property type="entry name" value="Decahaem-assoc_OM_MtrB/PioB"/>
</dbReference>
<protein>
    <submittedName>
        <fullName evidence="1">MtrB/PioB family outer membrane beta-barrel protein</fullName>
    </submittedName>
</protein>
<sequence>MKHLKLRNRNGRMKSMAARRAGWISITLLFLLGLFLGTSNGLAAEPEVLGQKLSGSVEVGGRSVAGNTDSSKFNEYRDLKSAPFIDELKLNLDSKDGKRYFEFRTTDPAYRDQNYKLSLGSYNLYDVQFEFDQTPHVLSNTASTSYRYQGNGVFTLENSRNGRVGAAGSGPLAARNTEGIDVSLDRWTGKFGFRYTPVPEWEFRLGFSSERQEGGRPMGLVVGSPGGSLTEVLEPIQYWTHGLSASAEYAREKYNLKFSYDLSLFRNDLDSVTWDYHLEAAPVVRAALYPDNQAHRFSLSGGIHLPMKSRFVGTVSYSLMRQDQDLLPYTINSAIATPNGLPRSSADARANNFLLNLVLTNQAIRNLGLKAHFRYFNRENNTPSDRFFTVRSDSAAQSATGFLSNPQSFHDQSMELEGDWHLLRWATWKLAVER</sequence>
<organism evidence="1 2">
    <name type="scientific">Tectimicrobiota bacterium</name>
    <dbReference type="NCBI Taxonomy" id="2528274"/>
    <lineage>
        <taxon>Bacteria</taxon>
        <taxon>Pseudomonadati</taxon>
        <taxon>Nitrospinota/Tectimicrobiota group</taxon>
        <taxon>Candidatus Tectimicrobiota</taxon>
    </lineage>
</organism>
<accession>A0A932M1E9</accession>
<evidence type="ECO:0000313" key="1">
    <source>
        <dbReference type="EMBL" id="MBI3015400.1"/>
    </source>
</evidence>
<evidence type="ECO:0000313" key="2">
    <source>
        <dbReference type="Proteomes" id="UP000741360"/>
    </source>
</evidence>
<proteinExistence type="predicted"/>
<dbReference type="Proteomes" id="UP000741360">
    <property type="component" value="Unassembled WGS sequence"/>
</dbReference>
<comment type="caution">
    <text evidence="1">The sequence shown here is derived from an EMBL/GenBank/DDBJ whole genome shotgun (WGS) entry which is preliminary data.</text>
</comment>
<reference evidence="1" key="1">
    <citation type="submission" date="2020-07" db="EMBL/GenBank/DDBJ databases">
        <title>Huge and variable diversity of episymbiotic CPR bacteria and DPANN archaea in groundwater ecosystems.</title>
        <authorList>
            <person name="He C.Y."/>
            <person name="Keren R."/>
            <person name="Whittaker M."/>
            <person name="Farag I.F."/>
            <person name="Doudna J."/>
            <person name="Cate J.H.D."/>
            <person name="Banfield J.F."/>
        </authorList>
    </citation>
    <scope>NUCLEOTIDE SEQUENCE</scope>
    <source>
        <strain evidence="1">NC_groundwater_717_Ag_S-0.2um_59_8</strain>
    </source>
</reference>
<gene>
    <name evidence="1" type="ORF">HYY65_10145</name>
</gene>
<feature type="non-terminal residue" evidence="1">
    <location>
        <position position="434"/>
    </location>
</feature>